<dbReference type="GO" id="GO:0032259">
    <property type="term" value="P:methylation"/>
    <property type="evidence" value="ECO:0007669"/>
    <property type="project" value="UniProtKB-KW"/>
</dbReference>
<dbReference type="PROSITE" id="PS01360">
    <property type="entry name" value="ZF_MYND_1"/>
    <property type="match status" value="1"/>
</dbReference>
<dbReference type="CDD" id="cd20071">
    <property type="entry name" value="SET_SMYD"/>
    <property type="match status" value="1"/>
</dbReference>
<dbReference type="Gene3D" id="6.10.140.2220">
    <property type="match status" value="2"/>
</dbReference>
<evidence type="ECO:0000256" key="6">
    <source>
        <dbReference type="ARBA" id="ARBA00022833"/>
    </source>
</evidence>
<keyword evidence="6" id="KW-0862">Zinc</keyword>
<evidence type="ECO:0000259" key="9">
    <source>
        <dbReference type="PROSITE" id="PS50865"/>
    </source>
</evidence>
<evidence type="ECO:0000256" key="5">
    <source>
        <dbReference type="ARBA" id="ARBA00022771"/>
    </source>
</evidence>
<evidence type="ECO:0000256" key="2">
    <source>
        <dbReference type="ARBA" id="ARBA00022679"/>
    </source>
</evidence>
<keyword evidence="11" id="KW-1185">Reference proteome</keyword>
<dbReference type="AlphaFoldDB" id="A0A8S3ZVG7"/>
<evidence type="ECO:0000256" key="3">
    <source>
        <dbReference type="ARBA" id="ARBA00022691"/>
    </source>
</evidence>
<accession>A0A8S3ZVG7</accession>
<evidence type="ECO:0000256" key="4">
    <source>
        <dbReference type="ARBA" id="ARBA00022723"/>
    </source>
</evidence>
<keyword evidence="3" id="KW-0949">S-adenosyl-L-methionine</keyword>
<dbReference type="Pfam" id="PF01753">
    <property type="entry name" value="zf-MYND"/>
    <property type="match status" value="2"/>
</dbReference>
<dbReference type="Pfam" id="PF00856">
    <property type="entry name" value="SET"/>
    <property type="match status" value="1"/>
</dbReference>
<comment type="caution">
    <text evidence="10">The sequence shown here is derived from an EMBL/GenBank/DDBJ whole genome shotgun (WGS) entry which is preliminary data.</text>
</comment>
<dbReference type="OrthoDB" id="5945798at2759"/>
<evidence type="ECO:0000313" key="11">
    <source>
        <dbReference type="Proteomes" id="UP000678393"/>
    </source>
</evidence>
<protein>
    <submittedName>
        <fullName evidence="10">Uncharacterized protein</fullName>
    </submittedName>
</protein>
<reference evidence="10" key="1">
    <citation type="submission" date="2021-04" db="EMBL/GenBank/DDBJ databases">
        <authorList>
            <consortium name="Molecular Ecology Group"/>
        </authorList>
    </citation>
    <scope>NUCLEOTIDE SEQUENCE</scope>
</reference>
<feature type="domain" description="SET" evidence="8">
    <location>
        <begin position="123"/>
        <end position="272"/>
    </location>
</feature>
<dbReference type="GO" id="GO:0008270">
    <property type="term" value="F:zinc ion binding"/>
    <property type="evidence" value="ECO:0007669"/>
    <property type="project" value="UniProtKB-KW"/>
</dbReference>
<dbReference type="PANTHER" id="PTHR46402:SF2">
    <property type="entry name" value="HISTONE-LYSINE N-TRIMETHYLTRANSFERASE SMYD5"/>
    <property type="match status" value="1"/>
</dbReference>
<evidence type="ECO:0000256" key="1">
    <source>
        <dbReference type="ARBA" id="ARBA00022603"/>
    </source>
</evidence>
<organism evidence="10 11">
    <name type="scientific">Candidula unifasciata</name>
    <dbReference type="NCBI Taxonomy" id="100452"/>
    <lineage>
        <taxon>Eukaryota</taxon>
        <taxon>Metazoa</taxon>
        <taxon>Spiralia</taxon>
        <taxon>Lophotrochozoa</taxon>
        <taxon>Mollusca</taxon>
        <taxon>Gastropoda</taxon>
        <taxon>Heterobranchia</taxon>
        <taxon>Euthyneura</taxon>
        <taxon>Panpulmonata</taxon>
        <taxon>Eupulmonata</taxon>
        <taxon>Stylommatophora</taxon>
        <taxon>Helicina</taxon>
        <taxon>Helicoidea</taxon>
        <taxon>Geomitridae</taxon>
        <taxon>Candidula</taxon>
    </lineage>
</organism>
<dbReference type="PROSITE" id="PS50865">
    <property type="entry name" value="ZF_MYND_2"/>
    <property type="match status" value="1"/>
</dbReference>
<name>A0A8S3ZVG7_9EUPU</name>
<keyword evidence="5 7" id="KW-0863">Zinc-finger</keyword>
<keyword evidence="4" id="KW-0479">Metal-binding</keyword>
<sequence length="390" mass="44326">YSSMGEEQKQLIKEYWGDVTGVSCPHCGKEKYCSKACMNEAWDVYHRAICPNFNPAASQLYALIENNGFGNTKDGEWIELWGGHYSPMILAKIWATIVSQVRSQMEADGSTAPSVEHWARAKAPFRSYLSTDSLLLEQHQLSNVCLTCLPSSSLFFADCGGGLGYPITEDEFNGRYYQAACNLQCFSPSITPYHRFMDSIKDDMRAIGMIKYLNDRPPEAQFAAMCPLHACSNHSCYNNAEVCDLDINGRPGIQMIARRDIKKGEEIYITYIDTSMPKLLRKAWLYKSFNFWCQCQRCQFEGEQPNECTNCHKKAEEGKKFAACGKCKKAWYCGVACQKEAWKKGHKIICLAGHSQRILKQLVFDYMPGTGTVFTQEYIQFNRLNSIFCE</sequence>
<keyword evidence="2" id="KW-0808">Transferase</keyword>
<dbReference type="GO" id="GO:0045814">
    <property type="term" value="P:negative regulation of gene expression, epigenetic"/>
    <property type="evidence" value="ECO:0007669"/>
    <property type="project" value="TreeGrafter"/>
</dbReference>
<dbReference type="SUPFAM" id="SSF82199">
    <property type="entry name" value="SET domain"/>
    <property type="match status" value="1"/>
</dbReference>
<evidence type="ECO:0000259" key="8">
    <source>
        <dbReference type="PROSITE" id="PS50280"/>
    </source>
</evidence>
<dbReference type="PANTHER" id="PTHR46402">
    <property type="entry name" value="SET AND MYND DOMAIN-CONTAINING PROTEIN 5"/>
    <property type="match status" value="1"/>
</dbReference>
<evidence type="ECO:0000313" key="10">
    <source>
        <dbReference type="EMBL" id="CAG5133627.1"/>
    </source>
</evidence>
<dbReference type="Proteomes" id="UP000678393">
    <property type="component" value="Unassembled WGS sequence"/>
</dbReference>
<dbReference type="InterPro" id="IPR001214">
    <property type="entry name" value="SET_dom"/>
</dbReference>
<proteinExistence type="predicted"/>
<dbReference type="Gene3D" id="2.170.270.10">
    <property type="entry name" value="SET domain"/>
    <property type="match status" value="1"/>
</dbReference>
<dbReference type="PROSITE" id="PS50280">
    <property type="entry name" value="SET"/>
    <property type="match status" value="1"/>
</dbReference>
<dbReference type="EMBL" id="CAJHNH020006357">
    <property type="protein sequence ID" value="CAG5133627.1"/>
    <property type="molecule type" value="Genomic_DNA"/>
</dbReference>
<evidence type="ECO:0000256" key="7">
    <source>
        <dbReference type="PROSITE-ProRule" id="PRU00134"/>
    </source>
</evidence>
<keyword evidence="1" id="KW-0489">Methyltransferase</keyword>
<feature type="non-terminal residue" evidence="10">
    <location>
        <position position="390"/>
    </location>
</feature>
<dbReference type="InterPro" id="IPR002893">
    <property type="entry name" value="Znf_MYND"/>
</dbReference>
<feature type="domain" description="MYND-type" evidence="9">
    <location>
        <begin position="308"/>
        <end position="350"/>
    </location>
</feature>
<dbReference type="GO" id="GO:0042799">
    <property type="term" value="F:histone H4K20 methyltransferase activity"/>
    <property type="evidence" value="ECO:0007669"/>
    <property type="project" value="TreeGrafter"/>
</dbReference>
<dbReference type="InterPro" id="IPR046341">
    <property type="entry name" value="SET_dom_sf"/>
</dbReference>
<gene>
    <name evidence="10" type="ORF">CUNI_LOCUS19185</name>
</gene>
<dbReference type="SUPFAM" id="SSF144232">
    <property type="entry name" value="HIT/MYND zinc finger-like"/>
    <property type="match status" value="2"/>
</dbReference>